<evidence type="ECO:0000256" key="4">
    <source>
        <dbReference type="ARBA" id="ARBA00023163"/>
    </source>
</evidence>
<dbReference type="Proteomes" id="UP000827092">
    <property type="component" value="Unassembled WGS sequence"/>
</dbReference>
<accession>A0AAV6UMD0</accession>
<dbReference type="Gene3D" id="2.30.18.10">
    <property type="entry name" value="Transcription factor IIA (TFIIA), beta-barrel domain"/>
    <property type="match status" value="1"/>
</dbReference>
<keyword evidence="8" id="KW-1185">Reference proteome</keyword>
<name>A0AAV6UMD0_9ARAC</name>
<sequence>MASSSVPKLYYTVIEDVISNVREAFIDEGVDEQALTELKQVWEKKLHESKAIKEETEVAKLPPPPLQPLQSAGGPSAPRVFPGTITHQLAMPSGGTIPLLQYTTQGSNDLQKAMLNLNQKLTLTVPAHMAQGGLQTLVQGPSGTTAVQLPAELASLFQGNMIASTHHPMQHGGQQQLTGVYQALTQEQLKNAQQFTLAVPVTTQQSQVQQSVVGQIDGANDTSDDDDDDDFQDNDDDHDDNDDLENEEEEGEEDDEPLNSDDDVSEDDPTDLFDTENVVVCQYDKITRSKNRWKFHLKDGIMNLQGKDFVFQKALGDSEW</sequence>
<comment type="subcellular location">
    <subcellularLocation>
        <location evidence="1">Nucleus</location>
    </subcellularLocation>
</comment>
<keyword evidence="5" id="KW-0539">Nucleus</keyword>
<dbReference type="FunFam" id="2.30.18.10:FF:000002">
    <property type="entry name" value="Transcription initiation factor IIA subunit 1"/>
    <property type="match status" value="1"/>
</dbReference>
<dbReference type="GO" id="GO:0006367">
    <property type="term" value="P:transcription initiation at RNA polymerase II promoter"/>
    <property type="evidence" value="ECO:0007669"/>
    <property type="project" value="InterPro"/>
</dbReference>
<evidence type="ECO:0000256" key="2">
    <source>
        <dbReference type="ARBA" id="ARBA00010059"/>
    </source>
</evidence>
<dbReference type="AlphaFoldDB" id="A0AAV6UMD0"/>
<evidence type="ECO:0000256" key="5">
    <source>
        <dbReference type="ARBA" id="ARBA00023242"/>
    </source>
</evidence>
<dbReference type="CDD" id="cd07976">
    <property type="entry name" value="TFIIA_alpha_beta_like"/>
    <property type="match status" value="2"/>
</dbReference>
<comment type="similarity">
    <text evidence="2">Belongs to the TFIIA subunit 1 family.</text>
</comment>
<organism evidence="7 8">
    <name type="scientific">Oedothorax gibbosus</name>
    <dbReference type="NCBI Taxonomy" id="931172"/>
    <lineage>
        <taxon>Eukaryota</taxon>
        <taxon>Metazoa</taxon>
        <taxon>Ecdysozoa</taxon>
        <taxon>Arthropoda</taxon>
        <taxon>Chelicerata</taxon>
        <taxon>Arachnida</taxon>
        <taxon>Araneae</taxon>
        <taxon>Araneomorphae</taxon>
        <taxon>Entelegynae</taxon>
        <taxon>Araneoidea</taxon>
        <taxon>Linyphiidae</taxon>
        <taxon>Erigoninae</taxon>
        <taxon>Oedothorax</taxon>
    </lineage>
</organism>
<feature type="compositionally biased region" description="Acidic residues" evidence="6">
    <location>
        <begin position="222"/>
        <end position="274"/>
    </location>
</feature>
<dbReference type="Gene3D" id="1.10.287.100">
    <property type="match status" value="1"/>
</dbReference>
<keyword evidence="3" id="KW-0805">Transcription regulation</keyword>
<reference evidence="7 8" key="1">
    <citation type="journal article" date="2022" name="Nat. Ecol. Evol.">
        <title>A masculinizing supergene underlies an exaggerated male reproductive morph in a spider.</title>
        <authorList>
            <person name="Hendrickx F."/>
            <person name="De Corte Z."/>
            <person name="Sonet G."/>
            <person name="Van Belleghem S.M."/>
            <person name="Kostlbacher S."/>
            <person name="Vangestel C."/>
        </authorList>
    </citation>
    <scope>NUCLEOTIDE SEQUENCE [LARGE SCALE GENOMIC DNA]</scope>
    <source>
        <strain evidence="7">W744_W776</strain>
    </source>
</reference>
<comment type="caution">
    <text evidence="7">The sequence shown here is derived from an EMBL/GenBank/DDBJ whole genome shotgun (WGS) entry which is preliminary data.</text>
</comment>
<feature type="region of interest" description="Disordered" evidence="6">
    <location>
        <begin position="217"/>
        <end position="275"/>
    </location>
</feature>
<proteinExistence type="inferred from homology"/>
<dbReference type="InterPro" id="IPR009088">
    <property type="entry name" value="TFIIA_b-brl"/>
</dbReference>
<dbReference type="SUPFAM" id="SSF47396">
    <property type="entry name" value="Transcription factor IIA (TFIIA), alpha-helical domain"/>
    <property type="match status" value="1"/>
</dbReference>
<keyword evidence="4" id="KW-0804">Transcription</keyword>
<evidence type="ECO:0008006" key="9">
    <source>
        <dbReference type="Google" id="ProtNLM"/>
    </source>
</evidence>
<dbReference type="SMART" id="SM01371">
    <property type="entry name" value="TFIIA"/>
    <property type="match status" value="1"/>
</dbReference>
<evidence type="ECO:0000256" key="1">
    <source>
        <dbReference type="ARBA" id="ARBA00004123"/>
    </source>
</evidence>
<evidence type="ECO:0000256" key="6">
    <source>
        <dbReference type="SAM" id="MobiDB-lite"/>
    </source>
</evidence>
<evidence type="ECO:0000313" key="8">
    <source>
        <dbReference type="Proteomes" id="UP000827092"/>
    </source>
</evidence>
<dbReference type="EMBL" id="JAFNEN010000358">
    <property type="protein sequence ID" value="KAG8184843.1"/>
    <property type="molecule type" value="Genomic_DNA"/>
</dbReference>
<dbReference type="PANTHER" id="PTHR12694">
    <property type="entry name" value="TRANSCRIPTION INITIATION FACTOR IIA SUBUNIT 1"/>
    <property type="match status" value="1"/>
</dbReference>
<dbReference type="Pfam" id="PF03153">
    <property type="entry name" value="TFIIA"/>
    <property type="match status" value="1"/>
</dbReference>
<dbReference type="PANTHER" id="PTHR12694:SF8">
    <property type="entry name" value="TRANSCRIPTION INITIATION FACTOR IIA SUBUNIT 1"/>
    <property type="match status" value="1"/>
</dbReference>
<dbReference type="GO" id="GO:0005672">
    <property type="term" value="C:transcription factor TFIIA complex"/>
    <property type="evidence" value="ECO:0007669"/>
    <property type="project" value="InterPro"/>
</dbReference>
<evidence type="ECO:0000313" key="7">
    <source>
        <dbReference type="EMBL" id="KAG8184843.1"/>
    </source>
</evidence>
<dbReference type="SUPFAM" id="SSF50784">
    <property type="entry name" value="Transcription factor IIA (TFIIA), beta-barrel domain"/>
    <property type="match status" value="1"/>
</dbReference>
<protein>
    <recommendedName>
        <fullName evidence="9">Transcription initiation factor IIA subunit 1</fullName>
    </recommendedName>
</protein>
<evidence type="ECO:0000256" key="3">
    <source>
        <dbReference type="ARBA" id="ARBA00023015"/>
    </source>
</evidence>
<gene>
    <name evidence="7" type="ORF">JTE90_012092</name>
</gene>
<dbReference type="InterPro" id="IPR004855">
    <property type="entry name" value="TFIIA_asu/bsu"/>
</dbReference>
<dbReference type="FunFam" id="1.10.287.100:FF:000001">
    <property type="entry name" value="Transcription initiation factor IIA subunit"/>
    <property type="match status" value="1"/>
</dbReference>